<name>A0A2Z7AI48_9LAMI</name>
<dbReference type="PANTHER" id="PTHR31197:SF12">
    <property type="entry name" value="OS02G0770600 PROTEIN"/>
    <property type="match status" value="1"/>
</dbReference>
<dbReference type="AlphaFoldDB" id="A0A2Z7AI48"/>
<dbReference type="Proteomes" id="UP000250235">
    <property type="component" value="Unassembled WGS sequence"/>
</dbReference>
<protein>
    <submittedName>
        <fullName evidence="1">Uncharacterized protein</fullName>
    </submittedName>
</protein>
<reference evidence="1 2" key="1">
    <citation type="journal article" date="2015" name="Proc. Natl. Acad. Sci. U.S.A.">
        <title>The resurrection genome of Boea hygrometrica: A blueprint for survival of dehydration.</title>
        <authorList>
            <person name="Xiao L."/>
            <person name="Yang G."/>
            <person name="Zhang L."/>
            <person name="Yang X."/>
            <person name="Zhao S."/>
            <person name="Ji Z."/>
            <person name="Zhou Q."/>
            <person name="Hu M."/>
            <person name="Wang Y."/>
            <person name="Chen M."/>
            <person name="Xu Y."/>
            <person name="Jin H."/>
            <person name="Xiao X."/>
            <person name="Hu G."/>
            <person name="Bao F."/>
            <person name="Hu Y."/>
            <person name="Wan P."/>
            <person name="Li L."/>
            <person name="Deng X."/>
            <person name="Kuang T."/>
            <person name="Xiang C."/>
            <person name="Zhu J.K."/>
            <person name="Oliver M.J."/>
            <person name="He Y."/>
        </authorList>
    </citation>
    <scope>NUCLEOTIDE SEQUENCE [LARGE SCALE GENOMIC DNA]</scope>
    <source>
        <strain evidence="2">cv. XS01</strain>
    </source>
</reference>
<proteinExistence type="predicted"/>
<organism evidence="1 2">
    <name type="scientific">Dorcoceras hygrometricum</name>
    <dbReference type="NCBI Taxonomy" id="472368"/>
    <lineage>
        <taxon>Eukaryota</taxon>
        <taxon>Viridiplantae</taxon>
        <taxon>Streptophyta</taxon>
        <taxon>Embryophyta</taxon>
        <taxon>Tracheophyta</taxon>
        <taxon>Spermatophyta</taxon>
        <taxon>Magnoliopsida</taxon>
        <taxon>eudicotyledons</taxon>
        <taxon>Gunneridae</taxon>
        <taxon>Pentapetalae</taxon>
        <taxon>asterids</taxon>
        <taxon>lamiids</taxon>
        <taxon>Lamiales</taxon>
        <taxon>Gesneriaceae</taxon>
        <taxon>Didymocarpoideae</taxon>
        <taxon>Trichosporeae</taxon>
        <taxon>Loxocarpinae</taxon>
        <taxon>Dorcoceras</taxon>
    </lineage>
</organism>
<dbReference type="Pfam" id="PF07800">
    <property type="entry name" value="DUF1644"/>
    <property type="match status" value="1"/>
</dbReference>
<dbReference type="Gene3D" id="3.30.40.10">
    <property type="entry name" value="Zinc/RING finger domain, C3HC4 (zinc finger)"/>
    <property type="match status" value="1"/>
</dbReference>
<dbReference type="InterPro" id="IPR013083">
    <property type="entry name" value="Znf_RING/FYVE/PHD"/>
</dbReference>
<sequence>MAKGDRGRLRIASRWYRPTTYPLRSYTTPNSDKKNNCSKIFIQDWENATCSICMECPHNAVLLLCSSHVKGCRPYMCGTSFRHSNCLDQYKKAYTKTTPSNNTPIYDASTEVMDPLSGRLVVDDKATELTCPLCRGQVKGWTVVEPARDHLNAKQRTCNQDNCSFIGTYKELQKHVRTEHASAKPREADPTLEEKWRNLEQEREREDVRSTIRSSNPGALFFGDYVIERNHFGLGSDGDADVSEPNEEIENGIGRRLMSVMMLLQEFDSEIDRMIEARATLQDRVVKAALVLLENSTKAATTSMKTKFLEGTV</sequence>
<accession>A0A2Z7AI48</accession>
<dbReference type="PANTHER" id="PTHR31197">
    <property type="entry name" value="OS01G0612600 PROTEIN"/>
    <property type="match status" value="1"/>
</dbReference>
<evidence type="ECO:0000313" key="1">
    <source>
        <dbReference type="EMBL" id="KZV20790.1"/>
    </source>
</evidence>
<gene>
    <name evidence="1" type="ORF">F511_30432</name>
</gene>
<keyword evidence="2" id="KW-1185">Reference proteome</keyword>
<evidence type="ECO:0000313" key="2">
    <source>
        <dbReference type="Proteomes" id="UP000250235"/>
    </source>
</evidence>
<dbReference type="EMBL" id="KV015567">
    <property type="protein sequence ID" value="KZV20790.1"/>
    <property type="molecule type" value="Genomic_DNA"/>
</dbReference>
<dbReference type="OrthoDB" id="1921166at2759"/>
<dbReference type="InterPro" id="IPR012866">
    <property type="entry name" value="DUF1644"/>
</dbReference>